<dbReference type="Proteomes" id="UP001152798">
    <property type="component" value="Chromosome 4"/>
</dbReference>
<keyword evidence="2" id="KW-1185">Reference proteome</keyword>
<dbReference type="AlphaFoldDB" id="A0A9P0HDK1"/>
<proteinExistence type="predicted"/>
<dbReference type="EMBL" id="OV725080">
    <property type="protein sequence ID" value="CAH1399771.1"/>
    <property type="molecule type" value="Genomic_DNA"/>
</dbReference>
<protein>
    <submittedName>
        <fullName evidence="1">Uncharacterized protein</fullName>
    </submittedName>
</protein>
<accession>A0A9P0HDK1</accession>
<organism evidence="1 2">
    <name type="scientific">Nezara viridula</name>
    <name type="common">Southern green stink bug</name>
    <name type="synonym">Cimex viridulus</name>
    <dbReference type="NCBI Taxonomy" id="85310"/>
    <lineage>
        <taxon>Eukaryota</taxon>
        <taxon>Metazoa</taxon>
        <taxon>Ecdysozoa</taxon>
        <taxon>Arthropoda</taxon>
        <taxon>Hexapoda</taxon>
        <taxon>Insecta</taxon>
        <taxon>Pterygota</taxon>
        <taxon>Neoptera</taxon>
        <taxon>Paraneoptera</taxon>
        <taxon>Hemiptera</taxon>
        <taxon>Heteroptera</taxon>
        <taxon>Panheteroptera</taxon>
        <taxon>Pentatomomorpha</taxon>
        <taxon>Pentatomoidea</taxon>
        <taxon>Pentatomidae</taxon>
        <taxon>Pentatominae</taxon>
        <taxon>Nezara</taxon>
    </lineage>
</organism>
<gene>
    <name evidence="1" type="ORF">NEZAVI_LOCUS9151</name>
</gene>
<evidence type="ECO:0000313" key="2">
    <source>
        <dbReference type="Proteomes" id="UP001152798"/>
    </source>
</evidence>
<evidence type="ECO:0000313" key="1">
    <source>
        <dbReference type="EMBL" id="CAH1399771.1"/>
    </source>
</evidence>
<reference evidence="1" key="1">
    <citation type="submission" date="2022-01" db="EMBL/GenBank/DDBJ databases">
        <authorList>
            <person name="King R."/>
        </authorList>
    </citation>
    <scope>NUCLEOTIDE SEQUENCE</scope>
</reference>
<name>A0A9P0HDK1_NEZVI</name>
<sequence length="103" mass="11209">MNIEGPKSTTDALSAGSNEISLKKTRQLCTICVGTFGKPIHTAKSKKLEAYRYSLPLRVEDSVEELRKILRLTGWPNILLGVLNDSLSGGPGRPSTEVQLILS</sequence>